<sequence length="56" mass="6530">MTKKIKCAYHLCNKGIEESKSIKRPLHFMRGVIPTTEMKKYCSENCAEKDQMAHEL</sequence>
<dbReference type="EMBL" id="UFZA01000001">
    <property type="protein sequence ID" value="STE01977.1"/>
    <property type="molecule type" value="Genomic_DNA"/>
</dbReference>
<evidence type="ECO:0000313" key="4">
    <source>
        <dbReference type="EMBL" id="TJF68603.1"/>
    </source>
</evidence>
<dbReference type="EMBL" id="QFSS01000026">
    <property type="protein sequence ID" value="PZZ71248.1"/>
    <property type="molecule type" value="Genomic_DNA"/>
</dbReference>
<dbReference type="Proteomes" id="UP000248865">
    <property type="component" value="Unassembled WGS sequence"/>
</dbReference>
<dbReference type="InterPro" id="IPR047842">
    <property type="entry name" value="YdaE-like"/>
</dbReference>
<reference evidence="2 5" key="1">
    <citation type="submission" date="2018-05" db="EMBL/GenBank/DDBJ databases">
        <title>Genomic sequencing of EHEC O26 New European Clone.</title>
        <authorList>
            <person name="Karnisova L."/>
            <person name="Nunvar J."/>
            <person name="Marejkova M."/>
            <person name="Mellmann A."/>
            <person name="Drevinek P."/>
            <person name="Blahova K."/>
            <person name="Bielaszewska M."/>
        </authorList>
    </citation>
    <scope>NUCLEOTIDE SEQUENCE [LARGE SCALE GENOMIC DNA]</scope>
    <source>
        <strain evidence="2 5">14-391</strain>
    </source>
</reference>
<dbReference type="Proteomes" id="UP000885382">
    <property type="component" value="Unassembled WGS sequence"/>
</dbReference>
<dbReference type="AlphaFoldDB" id="A0A235CSP0"/>
<proteinExistence type="predicted"/>
<evidence type="ECO:0000313" key="7">
    <source>
        <dbReference type="Proteomes" id="UP000305093"/>
    </source>
</evidence>
<dbReference type="EMBL" id="RROO01000011">
    <property type="protein sequence ID" value="TJF68603.1"/>
    <property type="molecule type" value="Genomic_DNA"/>
</dbReference>
<evidence type="ECO:0000313" key="6">
    <source>
        <dbReference type="Proteomes" id="UP000255164"/>
    </source>
</evidence>
<reference evidence="4 7" key="4">
    <citation type="submission" date="2018-12" db="EMBL/GenBank/DDBJ databases">
        <title>Food and Water Safety Consortium.</title>
        <authorList>
            <person name="Tyson S."/>
            <person name="Peterson C.-L."/>
            <person name="Olson A."/>
            <person name="Tyler S."/>
            <person name="Cabral J."/>
            <person name="Lynch T."/>
            <person name="Knox N."/>
            <person name="Van Domselaar G."/>
            <person name="Graham M."/>
        </authorList>
    </citation>
    <scope>NUCLEOTIDE SEQUENCE [LARGE SCALE GENOMIC DNA]</scope>
    <source>
        <strain evidence="4 7">FWSEC0419</strain>
    </source>
</reference>
<organism evidence="4 7">
    <name type="scientific">Escherichia coli</name>
    <dbReference type="NCBI Taxonomy" id="562"/>
    <lineage>
        <taxon>Bacteria</taxon>
        <taxon>Pseudomonadati</taxon>
        <taxon>Pseudomonadota</taxon>
        <taxon>Gammaproteobacteria</taxon>
        <taxon>Enterobacterales</taxon>
        <taxon>Enterobacteriaceae</taxon>
        <taxon>Escherichia</taxon>
    </lineage>
</organism>
<name>A0A235CSP0_ECOLX</name>
<dbReference type="NCBIfam" id="NF041288">
    <property type="entry name" value="YdaE_coli"/>
    <property type="match status" value="1"/>
</dbReference>
<evidence type="ECO:0000313" key="2">
    <source>
        <dbReference type="EMBL" id="PZZ71248.1"/>
    </source>
</evidence>
<dbReference type="InterPro" id="IPR038534">
    <property type="entry name" value="Rtr1/RPAP2_sf"/>
</dbReference>
<protein>
    <submittedName>
        <fullName evidence="3">Bacteriophage protein</fullName>
    </submittedName>
</protein>
<dbReference type="Gene3D" id="1.25.40.820">
    <property type="match status" value="1"/>
</dbReference>
<accession>A0A235CSP0</accession>
<dbReference type="Proteomes" id="UP000255164">
    <property type="component" value="Unassembled WGS sequence"/>
</dbReference>
<reference evidence="1" key="3">
    <citation type="submission" date="2018-06" db="EMBL/GenBank/DDBJ databases">
        <authorList>
            <person name="Ashton P.M."/>
            <person name="Dallman T."/>
            <person name="Nair S."/>
            <person name="De Pinna E."/>
            <person name="Peters T."/>
            <person name="Grant K."/>
        </authorList>
    </citation>
    <scope>NUCLEOTIDE SEQUENCE [LARGE SCALE GENOMIC DNA]</scope>
    <source>
        <strain evidence="1">462023</strain>
    </source>
</reference>
<dbReference type="RefSeq" id="WP_001427414.1">
    <property type="nucleotide sequence ID" value="NZ_AP018808.1"/>
</dbReference>
<gene>
    <name evidence="3" type="primary">ydaE</name>
    <name evidence="4" type="ORF">C9194_08270</name>
    <name evidence="2" type="ORF">DIV22_08280</name>
    <name evidence="1" type="ORF">DNX30_27965</name>
    <name evidence="3" type="ORF">NCTC10082_00252</name>
</gene>
<evidence type="ECO:0000313" key="3">
    <source>
        <dbReference type="EMBL" id="STE01977.1"/>
    </source>
</evidence>
<evidence type="ECO:0000313" key="5">
    <source>
        <dbReference type="Proteomes" id="UP000248865"/>
    </source>
</evidence>
<dbReference type="Proteomes" id="UP000305093">
    <property type="component" value="Unassembled WGS sequence"/>
</dbReference>
<reference evidence="3 6" key="2">
    <citation type="submission" date="2018-06" db="EMBL/GenBank/DDBJ databases">
        <authorList>
            <consortium name="Pathogen Informatics"/>
            <person name="Doyle S."/>
        </authorList>
    </citation>
    <scope>NUCLEOTIDE SEQUENCE [LARGE SCALE GENOMIC DNA]</scope>
    <source>
        <strain evidence="3 6">NCTC10082</strain>
    </source>
</reference>
<dbReference type="EMBL" id="RTJF01000074">
    <property type="protein sequence ID" value="MJL96464.1"/>
    <property type="molecule type" value="Genomic_DNA"/>
</dbReference>
<evidence type="ECO:0000313" key="1">
    <source>
        <dbReference type="EMBL" id="MJL96464.1"/>
    </source>
</evidence>